<evidence type="ECO:0000313" key="8">
    <source>
        <dbReference type="Proteomes" id="UP000637074"/>
    </source>
</evidence>
<dbReference type="SUPFAM" id="SSF52467">
    <property type="entry name" value="DHS-like NAD/FAD-binding domain"/>
    <property type="match status" value="1"/>
</dbReference>
<dbReference type="Pfam" id="PF02775">
    <property type="entry name" value="TPP_enzyme_C"/>
    <property type="match status" value="1"/>
</dbReference>
<keyword evidence="8" id="KW-1185">Reference proteome</keyword>
<dbReference type="InterPro" id="IPR012000">
    <property type="entry name" value="Thiamin_PyroP_enz_cen_dom"/>
</dbReference>
<reference evidence="7 8" key="1">
    <citation type="journal article" date="2022" name="Int. J. Syst. Evol. Microbiol.">
        <title>Neobacillus kokaensis sp. nov., isolated from soil.</title>
        <authorList>
            <person name="Yuki K."/>
            <person name="Matsubara H."/>
            <person name="Yamaguchi S."/>
        </authorList>
    </citation>
    <scope>NUCLEOTIDE SEQUENCE [LARGE SCALE GENOMIC DNA]</scope>
    <source>
        <strain evidence="7 8">LOB 377</strain>
    </source>
</reference>
<evidence type="ECO:0000256" key="1">
    <source>
        <dbReference type="ARBA" id="ARBA00007812"/>
    </source>
</evidence>
<evidence type="ECO:0000259" key="4">
    <source>
        <dbReference type="Pfam" id="PF00205"/>
    </source>
</evidence>
<dbReference type="Pfam" id="PF02776">
    <property type="entry name" value="TPP_enzyme_N"/>
    <property type="match status" value="1"/>
</dbReference>
<dbReference type="InterPro" id="IPR011766">
    <property type="entry name" value="TPP_enzyme_TPP-bd"/>
</dbReference>
<keyword evidence="2 3" id="KW-0786">Thiamine pyrophosphate</keyword>
<evidence type="ECO:0000256" key="2">
    <source>
        <dbReference type="ARBA" id="ARBA00023052"/>
    </source>
</evidence>
<organism evidence="7 8">
    <name type="scientific">Neobacillus kokaensis</name>
    <dbReference type="NCBI Taxonomy" id="2759023"/>
    <lineage>
        <taxon>Bacteria</taxon>
        <taxon>Bacillati</taxon>
        <taxon>Bacillota</taxon>
        <taxon>Bacilli</taxon>
        <taxon>Bacillales</taxon>
        <taxon>Bacillaceae</taxon>
        <taxon>Neobacillus</taxon>
    </lineage>
</organism>
<feature type="domain" description="Thiamine pyrophosphate enzyme N-terminal TPP-binding" evidence="6">
    <location>
        <begin position="5"/>
        <end position="119"/>
    </location>
</feature>
<dbReference type="Proteomes" id="UP000637074">
    <property type="component" value="Unassembled WGS sequence"/>
</dbReference>
<dbReference type="InterPro" id="IPR045229">
    <property type="entry name" value="TPP_enz"/>
</dbReference>
<dbReference type="Gene3D" id="3.40.50.1220">
    <property type="entry name" value="TPP-binding domain"/>
    <property type="match status" value="1"/>
</dbReference>
<feature type="domain" description="Thiamine pyrophosphate enzyme TPP-binding" evidence="5">
    <location>
        <begin position="395"/>
        <end position="541"/>
    </location>
</feature>
<dbReference type="PROSITE" id="PS00187">
    <property type="entry name" value="TPP_ENZYMES"/>
    <property type="match status" value="1"/>
</dbReference>
<comment type="caution">
    <text evidence="7">The sequence shown here is derived from an EMBL/GenBank/DDBJ whole genome shotgun (WGS) entry which is preliminary data.</text>
</comment>
<name>A0ABQ3N307_9BACI</name>
<feature type="domain" description="Thiamine pyrophosphate enzyme central" evidence="4">
    <location>
        <begin position="194"/>
        <end position="309"/>
    </location>
</feature>
<dbReference type="Pfam" id="PF00205">
    <property type="entry name" value="TPP_enzyme_M"/>
    <property type="match status" value="1"/>
</dbReference>
<dbReference type="PANTHER" id="PTHR18968">
    <property type="entry name" value="THIAMINE PYROPHOSPHATE ENZYMES"/>
    <property type="match status" value="1"/>
</dbReference>
<comment type="similarity">
    <text evidence="1 3">Belongs to the TPP enzyme family.</text>
</comment>
<dbReference type="InterPro" id="IPR029035">
    <property type="entry name" value="DHS-like_NAD/FAD-binding_dom"/>
</dbReference>
<dbReference type="RefSeq" id="WP_191273964.1">
    <property type="nucleotide sequence ID" value="NZ_BNDS01000011.1"/>
</dbReference>
<dbReference type="Gene3D" id="3.40.50.970">
    <property type="match status" value="2"/>
</dbReference>
<dbReference type="InterPro" id="IPR012001">
    <property type="entry name" value="Thiamin_PyroP_enz_TPP-bd_dom"/>
</dbReference>
<evidence type="ECO:0000313" key="7">
    <source>
        <dbReference type="EMBL" id="GHH99335.1"/>
    </source>
</evidence>
<sequence length="551" mass="59951">MTSQMTGGQYIVKWMEHVEIDRFYFVPGESYLHVLDALRDSEKIQAITTRHESTASFAAEAYGKLKGKPAVCMATRGPGASNLSIGIQTAFYDQTPMIALIGQVPTTIMHSGAFQEIDFGSFFRPISKEVFSITASHQLPAILNQAYWLSINGRPGPVVITLPTDILGSDITDTLLPKPVSLKYGREENAMAHAILERLEKADKPLIVSALPAMKGEEAQLLTEFAEMVGVPVCGAWRRFSSFPNDHNNFIGSVGLGSPGVTTQSMKEADCIIGFGPSMEDVAVQGGALINQQANITQVAKNIDSGSVRRSGGAAFNGYIASEVAVLYSLVQICKANSAIANKIREKNFTRTLLLRDLFENRFTKEAGNVEKTSLNIVFNKLNEVIENNAIVTSDAGNFSHWLLRYISFKDDRVYLGPVNGAMGYGIASALGAKTCFPARPVWAFAGDGGAMMTIGDLETFKRNNVDAVIVVINNGIYGTIRAHQEKQFPNRPFGTDLGDVDFVKVAEGMGLKAWKIERNEQIDQVLAGAVNEKGPRLIEIIAPIYPISLT</sequence>
<dbReference type="CDD" id="cd00568">
    <property type="entry name" value="TPP_enzymes"/>
    <property type="match status" value="1"/>
</dbReference>
<dbReference type="EMBL" id="BNDS01000011">
    <property type="protein sequence ID" value="GHH99335.1"/>
    <property type="molecule type" value="Genomic_DNA"/>
</dbReference>
<accession>A0ABQ3N307</accession>
<dbReference type="InterPro" id="IPR029061">
    <property type="entry name" value="THDP-binding"/>
</dbReference>
<gene>
    <name evidence="7" type="ORF">AM1BK_28780</name>
</gene>
<dbReference type="SUPFAM" id="SSF52518">
    <property type="entry name" value="Thiamin diphosphate-binding fold (THDP-binding)"/>
    <property type="match status" value="2"/>
</dbReference>
<proteinExistence type="inferred from homology"/>
<dbReference type="CDD" id="cd07035">
    <property type="entry name" value="TPP_PYR_POX_like"/>
    <property type="match status" value="1"/>
</dbReference>
<dbReference type="PANTHER" id="PTHR18968:SF120">
    <property type="entry name" value="ACETOLACTATE SYNTHASE LARGE SUBUNIT"/>
    <property type="match status" value="1"/>
</dbReference>
<evidence type="ECO:0000259" key="6">
    <source>
        <dbReference type="Pfam" id="PF02776"/>
    </source>
</evidence>
<protein>
    <submittedName>
        <fullName evidence="7">Thiamine pyrophosphate protein</fullName>
    </submittedName>
</protein>
<dbReference type="InterPro" id="IPR000399">
    <property type="entry name" value="TPP-bd_CS"/>
</dbReference>
<evidence type="ECO:0000259" key="5">
    <source>
        <dbReference type="Pfam" id="PF02775"/>
    </source>
</evidence>
<evidence type="ECO:0000256" key="3">
    <source>
        <dbReference type="RuleBase" id="RU362132"/>
    </source>
</evidence>